<evidence type="ECO:0000256" key="5">
    <source>
        <dbReference type="ARBA" id="ARBA00023136"/>
    </source>
</evidence>
<dbReference type="InterPro" id="IPR020846">
    <property type="entry name" value="MFS_dom"/>
</dbReference>
<evidence type="ECO:0000256" key="4">
    <source>
        <dbReference type="ARBA" id="ARBA00022989"/>
    </source>
</evidence>
<sequence>MAMFGLSEIQKALHFNSSDLNWVLVTYTLTFATILSFGGELADRMGLRPTFLVGTFMLFWTNILILWTPNKNGLLAGRTLAGVGVALTCATGISVIRLAIYVSCGPIGTVLGVILGALLTASSVGWRSILWVNFILAGISCILGFLIIPNFNGGNAHGFNYFGMATFMAGTCLLIYGLNDAEYLGWRHAAIIVNLILGGLLLIAFPFVERKTRNLHHPHTLLREYFAHTAFFDRVTWFFLATEICLNSLHYRTQLGACYFPVRMP</sequence>
<protein>
    <submittedName>
        <fullName evidence="8">MFS transporter</fullName>
    </submittedName>
</protein>
<evidence type="ECO:0000256" key="1">
    <source>
        <dbReference type="ARBA" id="ARBA00004141"/>
    </source>
</evidence>
<keyword evidence="2" id="KW-0813">Transport</keyword>
<dbReference type="PROSITE" id="PS50850">
    <property type="entry name" value="MFS"/>
    <property type="match status" value="1"/>
</dbReference>
<dbReference type="PANTHER" id="PTHR42718:SF9">
    <property type="entry name" value="MAJOR FACILITATOR SUPERFAMILY MULTIDRUG TRANSPORTER MFSC"/>
    <property type="match status" value="1"/>
</dbReference>
<evidence type="ECO:0000256" key="2">
    <source>
        <dbReference type="ARBA" id="ARBA00022448"/>
    </source>
</evidence>
<feature type="domain" description="Major facilitator superfamily (MFS) profile" evidence="7">
    <location>
        <begin position="1"/>
        <end position="265"/>
    </location>
</feature>
<keyword evidence="4 6" id="KW-1133">Transmembrane helix</keyword>
<reference evidence="8" key="1">
    <citation type="journal article" date="2007" name="BMC Evol. Biol.">
        <title>Origin and distribution of epipolythiodioxopiperazine (ETP) gene clusters in filamentous ascomycetes.</title>
        <authorList>
            <person name="Patron N.J."/>
            <person name="Waller R.F."/>
            <person name="Cozijnsen A.J."/>
            <person name="Straney D.C."/>
            <person name="Gardiner D.M."/>
            <person name="Nierman W.C."/>
            <person name="Howlett B.J."/>
        </authorList>
    </citation>
    <scope>NUCLEOTIDE SEQUENCE</scope>
    <source>
        <strain evidence="8">IBT 28164</strain>
    </source>
</reference>
<comment type="subcellular location">
    <subcellularLocation>
        <location evidence="1">Membrane</location>
        <topology evidence="1">Multi-pass membrane protein</topology>
    </subcellularLocation>
</comment>
<evidence type="ECO:0000313" key="8">
    <source>
        <dbReference type="EMBL" id="ABV48735.1"/>
    </source>
</evidence>
<dbReference type="PANTHER" id="PTHR42718">
    <property type="entry name" value="MAJOR FACILITATOR SUPERFAMILY MULTIDRUG TRANSPORTER MFSC"/>
    <property type="match status" value="1"/>
</dbReference>
<proteinExistence type="predicted"/>
<evidence type="ECO:0000256" key="3">
    <source>
        <dbReference type="ARBA" id="ARBA00022692"/>
    </source>
</evidence>
<evidence type="ECO:0000256" key="6">
    <source>
        <dbReference type="SAM" id="Phobius"/>
    </source>
</evidence>
<feature type="transmembrane region" description="Helical" evidence="6">
    <location>
        <begin position="184"/>
        <end position="208"/>
    </location>
</feature>
<accession>A9Q1F7</accession>
<dbReference type="EMBL" id="EF429247">
    <property type="protein sequence ID" value="ABV48735.1"/>
    <property type="molecule type" value="Genomic_DNA"/>
</dbReference>
<feature type="transmembrane region" description="Helical" evidence="6">
    <location>
        <begin position="160"/>
        <end position="178"/>
    </location>
</feature>
<dbReference type="GO" id="GO:0016020">
    <property type="term" value="C:membrane"/>
    <property type="evidence" value="ECO:0007669"/>
    <property type="project" value="UniProtKB-SubCell"/>
</dbReference>
<dbReference type="AlphaFoldDB" id="A9Q1F7"/>
<feature type="transmembrane region" description="Helical" evidence="6">
    <location>
        <begin position="50"/>
        <end position="68"/>
    </location>
</feature>
<dbReference type="Pfam" id="PF07690">
    <property type="entry name" value="MFS_1"/>
    <property type="match status" value="1"/>
</dbReference>
<dbReference type="SUPFAM" id="SSF103473">
    <property type="entry name" value="MFS general substrate transporter"/>
    <property type="match status" value="1"/>
</dbReference>
<feature type="transmembrane region" description="Helical" evidence="6">
    <location>
        <begin position="130"/>
        <end position="148"/>
    </location>
</feature>
<evidence type="ECO:0000259" key="7">
    <source>
        <dbReference type="PROSITE" id="PS50850"/>
    </source>
</evidence>
<feature type="transmembrane region" description="Helical" evidence="6">
    <location>
        <begin position="20"/>
        <end position="38"/>
    </location>
</feature>
<dbReference type="GO" id="GO:0022857">
    <property type="term" value="F:transmembrane transporter activity"/>
    <property type="evidence" value="ECO:0007669"/>
    <property type="project" value="InterPro"/>
</dbReference>
<dbReference type="InterPro" id="IPR011701">
    <property type="entry name" value="MFS"/>
</dbReference>
<keyword evidence="3 6" id="KW-0812">Transmembrane</keyword>
<feature type="transmembrane region" description="Helical" evidence="6">
    <location>
        <begin position="80"/>
        <end position="100"/>
    </location>
</feature>
<keyword evidence="5 6" id="KW-0472">Membrane</keyword>
<feature type="transmembrane region" description="Helical" evidence="6">
    <location>
        <begin position="107"/>
        <end position="124"/>
    </location>
</feature>
<dbReference type="Gene3D" id="1.20.1250.20">
    <property type="entry name" value="MFS general substrate transporter like domains"/>
    <property type="match status" value="1"/>
</dbReference>
<name>A9Q1F7_9EURO</name>
<organism evidence="8">
    <name type="scientific">Penicillium lilacinoechinulatum</name>
    <dbReference type="NCBI Taxonomy" id="451136"/>
    <lineage>
        <taxon>Eukaryota</taxon>
        <taxon>Fungi</taxon>
        <taxon>Dikarya</taxon>
        <taxon>Ascomycota</taxon>
        <taxon>Pezizomycotina</taxon>
        <taxon>Eurotiomycetes</taxon>
        <taxon>Eurotiomycetidae</taxon>
        <taxon>Eurotiales</taxon>
        <taxon>Aspergillaceae</taxon>
        <taxon>Penicillium</taxon>
    </lineage>
</organism>
<dbReference type="InterPro" id="IPR036259">
    <property type="entry name" value="MFS_trans_sf"/>
</dbReference>